<dbReference type="Proteomes" id="UP000023152">
    <property type="component" value="Unassembled WGS sequence"/>
</dbReference>
<comment type="caution">
    <text evidence="3">The sequence shown here is derived from an EMBL/GenBank/DDBJ whole genome shotgun (WGS) entry which is preliminary data.</text>
</comment>
<proteinExistence type="predicted"/>
<evidence type="ECO:0000313" key="4">
    <source>
        <dbReference type="Proteomes" id="UP000023152"/>
    </source>
</evidence>
<keyword evidence="4" id="KW-1185">Reference proteome</keyword>
<keyword evidence="2" id="KW-1133">Transmembrane helix</keyword>
<feature type="transmembrane region" description="Helical" evidence="2">
    <location>
        <begin position="315"/>
        <end position="335"/>
    </location>
</feature>
<accession>X6LY54</accession>
<feature type="compositionally biased region" description="Basic residues" evidence="1">
    <location>
        <begin position="251"/>
        <end position="274"/>
    </location>
</feature>
<evidence type="ECO:0000313" key="3">
    <source>
        <dbReference type="EMBL" id="ETO06843.1"/>
    </source>
</evidence>
<feature type="region of interest" description="Disordered" evidence="1">
    <location>
        <begin position="128"/>
        <end position="152"/>
    </location>
</feature>
<reference evidence="3 4" key="1">
    <citation type="journal article" date="2013" name="Curr. Biol.">
        <title>The Genome of the Foraminiferan Reticulomyxa filosa.</title>
        <authorList>
            <person name="Glockner G."/>
            <person name="Hulsmann N."/>
            <person name="Schleicher M."/>
            <person name="Noegel A.A."/>
            <person name="Eichinger L."/>
            <person name="Gallinger C."/>
            <person name="Pawlowski J."/>
            <person name="Sierra R."/>
            <person name="Euteneuer U."/>
            <person name="Pillet L."/>
            <person name="Moustafa A."/>
            <person name="Platzer M."/>
            <person name="Groth M."/>
            <person name="Szafranski K."/>
            <person name="Schliwa M."/>
        </authorList>
    </citation>
    <scope>NUCLEOTIDE SEQUENCE [LARGE SCALE GENOMIC DNA]</scope>
</reference>
<feature type="compositionally biased region" description="Low complexity" evidence="1">
    <location>
        <begin position="141"/>
        <end position="152"/>
    </location>
</feature>
<keyword evidence="2" id="KW-0472">Membrane</keyword>
<evidence type="ECO:0000256" key="1">
    <source>
        <dbReference type="SAM" id="MobiDB-lite"/>
    </source>
</evidence>
<organism evidence="3 4">
    <name type="scientific">Reticulomyxa filosa</name>
    <dbReference type="NCBI Taxonomy" id="46433"/>
    <lineage>
        <taxon>Eukaryota</taxon>
        <taxon>Sar</taxon>
        <taxon>Rhizaria</taxon>
        <taxon>Retaria</taxon>
        <taxon>Foraminifera</taxon>
        <taxon>Monothalamids</taxon>
        <taxon>Reticulomyxidae</taxon>
        <taxon>Reticulomyxa</taxon>
    </lineage>
</organism>
<dbReference type="AlphaFoldDB" id="X6LY54"/>
<evidence type="ECO:0000256" key="2">
    <source>
        <dbReference type="SAM" id="Phobius"/>
    </source>
</evidence>
<keyword evidence="2" id="KW-0812">Transmembrane</keyword>
<feature type="region of interest" description="Disordered" evidence="1">
    <location>
        <begin position="250"/>
        <end position="274"/>
    </location>
</feature>
<protein>
    <submittedName>
        <fullName evidence="3">Uncharacterized protein</fullName>
    </submittedName>
</protein>
<gene>
    <name evidence="3" type="ORF">RFI_30548</name>
</gene>
<feature type="region of interest" description="Disordered" evidence="1">
    <location>
        <begin position="168"/>
        <end position="187"/>
    </location>
</feature>
<sequence>MESSEIRMNRNKKLLQFMHLSRSFHLLDDLAKLKLLWKLIFQILCNCENDNRETTGYGDARNTLMHQVLLKGLYEYIDMIPLVGLKQMVDNMEVLRKAKIPASQDLRALYKAKDKEMMFIELTAPNLDEMESEESKTAHWSNESSPPSSSVAAATTITAAIMTEARGQPISPSLSRSPSSSFQVLSPPNLDLPAARLNEQGHPLLSITNKIYSGINSMFSQAQGWIYGKQDDSDDEQVTGLLAATNSSARTYHHHHHHHHHHHQHHQRHHHQRMFTRTSNAINVQRTRITPTSIRSHENFVVYTFGQLPGDPAPMSPFLVILLYIYVYMCIYVYIIK</sequence>
<dbReference type="EMBL" id="ASPP01026734">
    <property type="protein sequence ID" value="ETO06843.1"/>
    <property type="molecule type" value="Genomic_DNA"/>
</dbReference>
<name>X6LY54_RETFI</name>